<feature type="repeat" description="WD" evidence="3">
    <location>
        <begin position="17"/>
        <end position="58"/>
    </location>
</feature>
<evidence type="ECO:0000256" key="2">
    <source>
        <dbReference type="ARBA" id="ARBA00022737"/>
    </source>
</evidence>
<dbReference type="PRINTS" id="PR00320">
    <property type="entry name" value="GPROTEINBRPT"/>
</dbReference>
<dbReference type="Pfam" id="PF00656">
    <property type="entry name" value="Peptidase_C14"/>
    <property type="match status" value="1"/>
</dbReference>
<dbReference type="SUPFAM" id="SSF50969">
    <property type="entry name" value="YVTN repeat-like/Quinoprotein amine dehydrogenase"/>
    <property type="match status" value="1"/>
</dbReference>
<gene>
    <name evidence="5" type="ORF">RGD00_03245</name>
</gene>
<dbReference type="SUPFAM" id="SSF52129">
    <property type="entry name" value="Caspase-like"/>
    <property type="match status" value="1"/>
</dbReference>
<evidence type="ECO:0000313" key="5">
    <source>
        <dbReference type="EMBL" id="MDR5651605.1"/>
    </source>
</evidence>
<comment type="caution">
    <text evidence="5">The sequence shown here is derived from an EMBL/GenBank/DDBJ whole genome shotgun (WGS) entry which is preliminary data.</text>
</comment>
<sequence length="972" mass="104237">MAAFAQAVPDYQLDLDTGGHRAAIRGLAVSADGAVLVSVSDDKTARVWDWQRGESTAILRGQIGTGNEGLIHAVALSPDGRFAAVAGYFGGHVAAQGPFGDVRVFDTRSGRLLRVLEGHDLMVEALAYDPARDELAASGQGGMIHRWRAPFGDAPEPLAALDTEANRVRALAYAAGGTRLAAATLDYGLRLWDLETGAAMEIPDAEPLWDVPLVGLAVGADGTRLAVAGDDGRVELRDARDGHLVAALPVQPFRPDALAFAGGDRLLTVSCGYRCGEDHRSATWSLDTFTPVADYRGHDAEVRAALALPGGEIVATAGGRGHEIHLWRAETGAAVRQLKGLGQSIAAVGIADDGSAVAWGTVDPCPDRVICPQTLGPLDRMLPLPGPDRSLSAPRAIEGDFLRAVLDMPGLAVTIAGARDGGFEGADLRLTGPGGMQTLRRDATTGYYHTAYTLTGDTVITGGGNGILLAQALADGRMAGEFRGHTGDILALAALPRANRLISGSADQTLRIWNLDTRALIASIFTAGPDWIVWTPQGYYQSSPEGDRLVGWHVNQGQGREARFIRARQLRQHLHSPEIVRRALMTGDPAGAVRDLRGTDRELDTLLTRAAPEFDLRLAPDIAAPEGFAAIEVTGASLEEVESWGYSVLVNDRRVPPLRVADAGGRLIYHIALEPGENRILVTGQNDYGYVTERSAVALFNAPVEPKAGKLYVAVIGVNDYPDLPEGCNGRSCNLDYPVADALEFLDVVRERTAPLFQGMEVRVMVSRGALDQQPLRRDRLAALMDPAEVMEPEARTITDELTDFLALPGPDDTTVIFAAGHGINIDEQYYLIPADGEKRGENWRRSSLVDWSVIQEEIGFAQGRRILVLDTCHAANAFNARLEKDAADARVVVFSATAANNTAAERADLGHGIFTWALVEGLRGKADPSGEGVRLLNLADYVYREVVRLSSQKQEPFYHISQTSNFLLARP</sequence>
<dbReference type="PANTHER" id="PTHR19879">
    <property type="entry name" value="TRANSCRIPTION INITIATION FACTOR TFIID"/>
    <property type="match status" value="1"/>
</dbReference>
<dbReference type="Gene3D" id="3.40.50.1460">
    <property type="match status" value="1"/>
</dbReference>
<dbReference type="InterPro" id="IPR019775">
    <property type="entry name" value="WD40_repeat_CS"/>
</dbReference>
<dbReference type="InterPro" id="IPR029030">
    <property type="entry name" value="Caspase-like_dom_sf"/>
</dbReference>
<name>A0ABU1F415_9RHOB</name>
<dbReference type="InterPro" id="IPR015943">
    <property type="entry name" value="WD40/YVTN_repeat-like_dom_sf"/>
</dbReference>
<evidence type="ECO:0000259" key="4">
    <source>
        <dbReference type="Pfam" id="PF00656"/>
    </source>
</evidence>
<dbReference type="Proteomes" id="UP001247754">
    <property type="component" value="Unassembled WGS sequence"/>
</dbReference>
<dbReference type="RefSeq" id="WP_310455827.1">
    <property type="nucleotide sequence ID" value="NZ_JAVKPH010000002.1"/>
</dbReference>
<dbReference type="InterPro" id="IPR020472">
    <property type="entry name" value="WD40_PAC1"/>
</dbReference>
<evidence type="ECO:0000313" key="6">
    <source>
        <dbReference type="Proteomes" id="UP001247754"/>
    </source>
</evidence>
<accession>A0ABU1F415</accession>
<reference evidence="5 6" key="1">
    <citation type="submission" date="2023-09" db="EMBL/GenBank/DDBJ databases">
        <title>Xinfangfangia sedmenti sp. nov., isolated the sedment.</title>
        <authorList>
            <person name="Xu L."/>
        </authorList>
    </citation>
    <scope>NUCLEOTIDE SEQUENCE [LARGE SCALE GENOMIC DNA]</scope>
    <source>
        <strain evidence="5 6">LG-4</strain>
    </source>
</reference>
<dbReference type="PANTHER" id="PTHR19879:SF9">
    <property type="entry name" value="TRANSCRIPTION INITIATION FACTOR TFIID SUBUNIT 5"/>
    <property type="match status" value="1"/>
</dbReference>
<feature type="repeat" description="WD" evidence="3">
    <location>
        <begin position="161"/>
        <end position="202"/>
    </location>
</feature>
<dbReference type="PROSITE" id="PS50082">
    <property type="entry name" value="WD_REPEATS_2"/>
    <property type="match status" value="3"/>
</dbReference>
<evidence type="ECO:0000256" key="3">
    <source>
        <dbReference type="PROSITE-ProRule" id="PRU00221"/>
    </source>
</evidence>
<dbReference type="PROSITE" id="PS50294">
    <property type="entry name" value="WD_REPEATS_REGION"/>
    <property type="match status" value="3"/>
</dbReference>
<dbReference type="Gene3D" id="2.130.10.10">
    <property type="entry name" value="YVTN repeat-like/Quinoprotein amine dehydrogenase"/>
    <property type="match status" value="3"/>
</dbReference>
<dbReference type="InterPro" id="IPR011600">
    <property type="entry name" value="Pept_C14_caspase"/>
</dbReference>
<proteinExistence type="predicted"/>
<protein>
    <submittedName>
        <fullName evidence="5">Caspase family protein</fullName>
    </submittedName>
</protein>
<keyword evidence="6" id="KW-1185">Reference proteome</keyword>
<dbReference type="PROSITE" id="PS00678">
    <property type="entry name" value="WD_REPEATS_1"/>
    <property type="match status" value="2"/>
</dbReference>
<keyword evidence="1 3" id="KW-0853">WD repeat</keyword>
<keyword evidence="2" id="KW-0677">Repeat</keyword>
<feature type="repeat" description="WD" evidence="3">
    <location>
        <begin position="482"/>
        <end position="523"/>
    </location>
</feature>
<dbReference type="InterPro" id="IPR036322">
    <property type="entry name" value="WD40_repeat_dom_sf"/>
</dbReference>
<dbReference type="InterPro" id="IPR011044">
    <property type="entry name" value="Quino_amine_DH_bsu"/>
</dbReference>
<dbReference type="SMART" id="SM00320">
    <property type="entry name" value="WD40"/>
    <property type="match status" value="7"/>
</dbReference>
<dbReference type="Pfam" id="PF00400">
    <property type="entry name" value="WD40"/>
    <property type="match status" value="2"/>
</dbReference>
<dbReference type="SUPFAM" id="SSF50978">
    <property type="entry name" value="WD40 repeat-like"/>
    <property type="match status" value="1"/>
</dbReference>
<evidence type="ECO:0000256" key="1">
    <source>
        <dbReference type="ARBA" id="ARBA00022574"/>
    </source>
</evidence>
<dbReference type="InterPro" id="IPR001680">
    <property type="entry name" value="WD40_rpt"/>
</dbReference>
<dbReference type="EMBL" id="JAVKPH010000002">
    <property type="protein sequence ID" value="MDR5651605.1"/>
    <property type="molecule type" value="Genomic_DNA"/>
</dbReference>
<feature type="domain" description="Peptidase C14 caspase" evidence="4">
    <location>
        <begin position="715"/>
        <end position="967"/>
    </location>
</feature>
<organism evidence="5 6">
    <name type="scientific">Ruixingdingia sedimenti</name>
    <dbReference type="NCBI Taxonomy" id="3073604"/>
    <lineage>
        <taxon>Bacteria</taxon>
        <taxon>Pseudomonadati</taxon>
        <taxon>Pseudomonadota</taxon>
        <taxon>Alphaproteobacteria</taxon>
        <taxon>Rhodobacterales</taxon>
        <taxon>Paracoccaceae</taxon>
        <taxon>Ruixingdingia</taxon>
    </lineage>
</organism>